<dbReference type="AlphaFoldDB" id="A0A8C9LBM8"/>
<protein>
    <submittedName>
        <fullName evidence="1">Uncharacterized protein</fullName>
    </submittedName>
</protein>
<sequence length="84" mass="9966">AKKKKKKKKKPTTNQKNYLTCFCQTLQMTVKYKFFFHSIFGSCLLRHLITDVRTVMCTMCKCPWLSVPLQFQCVLLYAVYTKLM</sequence>
<evidence type="ECO:0000313" key="1">
    <source>
        <dbReference type="Ensembl" id="ENSPSTP00000015345.1"/>
    </source>
</evidence>
<evidence type="ECO:0000313" key="2">
    <source>
        <dbReference type="Proteomes" id="UP000694428"/>
    </source>
</evidence>
<dbReference type="Ensembl" id="ENSPSTT00000016099.1">
    <property type="protein sequence ID" value="ENSPSTP00000015345.1"/>
    <property type="gene ID" value="ENSPSTG00000010885.1"/>
</dbReference>
<name>A0A8C9LBM8_PAVCR</name>
<reference evidence="1" key="2">
    <citation type="submission" date="2025-09" db="UniProtKB">
        <authorList>
            <consortium name="Ensembl"/>
        </authorList>
    </citation>
    <scope>IDENTIFICATION</scope>
</reference>
<proteinExistence type="predicted"/>
<accession>A0A8C9LBM8</accession>
<dbReference type="Proteomes" id="UP000694428">
    <property type="component" value="Unplaced"/>
</dbReference>
<reference evidence="1" key="1">
    <citation type="submission" date="2025-08" db="UniProtKB">
        <authorList>
            <consortium name="Ensembl"/>
        </authorList>
    </citation>
    <scope>IDENTIFICATION</scope>
</reference>
<organism evidence="1 2">
    <name type="scientific">Pavo cristatus</name>
    <name type="common">Indian peafowl</name>
    <name type="synonym">Blue peafowl</name>
    <dbReference type="NCBI Taxonomy" id="9049"/>
    <lineage>
        <taxon>Eukaryota</taxon>
        <taxon>Metazoa</taxon>
        <taxon>Chordata</taxon>
        <taxon>Craniata</taxon>
        <taxon>Vertebrata</taxon>
        <taxon>Euteleostomi</taxon>
        <taxon>Archelosauria</taxon>
        <taxon>Archosauria</taxon>
        <taxon>Dinosauria</taxon>
        <taxon>Saurischia</taxon>
        <taxon>Theropoda</taxon>
        <taxon>Coelurosauria</taxon>
        <taxon>Aves</taxon>
        <taxon>Neognathae</taxon>
        <taxon>Galloanserae</taxon>
        <taxon>Galliformes</taxon>
        <taxon>Phasianidae</taxon>
        <taxon>Phasianinae</taxon>
        <taxon>Pavo</taxon>
    </lineage>
</organism>
<keyword evidence="2" id="KW-1185">Reference proteome</keyword>